<feature type="compositionally biased region" description="Basic and acidic residues" evidence="1">
    <location>
        <begin position="82"/>
        <end position="96"/>
    </location>
</feature>
<sequence length="166" mass="16775">MIQVRIDHNAHAGAAARSGGSANASSPTRLISARPAARARHRNQPNNTTNTAPAMVAAHFSWDTNRAPAPGRAADSPPEPGRAGEADADELGRADGEAVGPGVCEPDADGRGVGEADGPGVGVAGGVGPGSGGRCGSTFTRCGYLIGISCLGRIRPGVRTWLRAYR</sequence>
<organism evidence="2 3">
    <name type="scientific">Pseudonocardia eucalypti</name>
    <dbReference type="NCBI Taxonomy" id="648755"/>
    <lineage>
        <taxon>Bacteria</taxon>
        <taxon>Bacillati</taxon>
        <taxon>Actinomycetota</taxon>
        <taxon>Actinomycetes</taxon>
        <taxon>Pseudonocardiales</taxon>
        <taxon>Pseudonocardiaceae</taxon>
        <taxon>Pseudonocardia</taxon>
    </lineage>
</organism>
<evidence type="ECO:0000256" key="1">
    <source>
        <dbReference type="SAM" id="MobiDB-lite"/>
    </source>
</evidence>
<evidence type="ECO:0000313" key="2">
    <source>
        <dbReference type="EMBL" id="GAA5172882.1"/>
    </source>
</evidence>
<evidence type="ECO:0000313" key="3">
    <source>
        <dbReference type="Proteomes" id="UP001428817"/>
    </source>
</evidence>
<protein>
    <submittedName>
        <fullName evidence="2">Uncharacterized protein</fullName>
    </submittedName>
</protein>
<proteinExistence type="predicted"/>
<feature type="compositionally biased region" description="Basic and acidic residues" evidence="1">
    <location>
        <begin position="1"/>
        <end position="10"/>
    </location>
</feature>
<name>A0ABP9R8Y8_9PSEU</name>
<accession>A0ABP9R8Y8</accession>
<dbReference type="Proteomes" id="UP001428817">
    <property type="component" value="Unassembled WGS sequence"/>
</dbReference>
<feature type="region of interest" description="Disordered" evidence="1">
    <location>
        <begin position="1"/>
        <end position="117"/>
    </location>
</feature>
<comment type="caution">
    <text evidence="2">The sequence shown here is derived from an EMBL/GenBank/DDBJ whole genome shotgun (WGS) entry which is preliminary data.</text>
</comment>
<gene>
    <name evidence="2" type="ORF">GCM10023321_73420</name>
</gene>
<dbReference type="EMBL" id="BAABJP010000052">
    <property type="protein sequence ID" value="GAA5172882.1"/>
    <property type="molecule type" value="Genomic_DNA"/>
</dbReference>
<keyword evidence="3" id="KW-1185">Reference proteome</keyword>
<reference evidence="3" key="1">
    <citation type="journal article" date="2019" name="Int. J. Syst. Evol. Microbiol.">
        <title>The Global Catalogue of Microorganisms (GCM) 10K type strain sequencing project: providing services to taxonomists for standard genome sequencing and annotation.</title>
        <authorList>
            <consortium name="The Broad Institute Genomics Platform"/>
            <consortium name="The Broad Institute Genome Sequencing Center for Infectious Disease"/>
            <person name="Wu L."/>
            <person name="Ma J."/>
        </authorList>
    </citation>
    <scope>NUCLEOTIDE SEQUENCE [LARGE SCALE GENOMIC DNA]</scope>
    <source>
        <strain evidence="3">JCM 18303</strain>
    </source>
</reference>
<feature type="compositionally biased region" description="Low complexity" evidence="1">
    <location>
        <begin position="11"/>
        <end position="26"/>
    </location>
</feature>